<dbReference type="OrthoDB" id="951172at2759"/>
<dbReference type="EMBL" id="LN890553">
    <property type="protein sequence ID" value="CUS23825.1"/>
    <property type="molecule type" value="Genomic_DNA"/>
</dbReference>
<evidence type="ECO:0000313" key="8">
    <source>
        <dbReference type="EMBL" id="CUS23825.1"/>
    </source>
</evidence>
<keyword evidence="2" id="KW-0813">Transport</keyword>
<dbReference type="Proteomes" id="UP000236544">
    <property type="component" value="Unassembled WGS sequence"/>
</dbReference>
<feature type="domain" description="Importin N-terminal" evidence="7">
    <location>
        <begin position="32"/>
        <end position="108"/>
    </location>
</feature>
<comment type="subcellular location">
    <subcellularLocation>
        <location evidence="1">Cytoplasm</location>
    </subcellularLocation>
</comment>
<evidence type="ECO:0000313" key="9">
    <source>
        <dbReference type="Proteomes" id="UP000236544"/>
    </source>
</evidence>
<evidence type="ECO:0000259" key="7">
    <source>
        <dbReference type="SMART" id="SM00913"/>
    </source>
</evidence>
<dbReference type="GO" id="GO:0005737">
    <property type="term" value="C:cytoplasm"/>
    <property type="evidence" value="ECO:0007669"/>
    <property type="project" value="UniProtKB-SubCell"/>
</dbReference>
<dbReference type="Pfam" id="PF13513">
    <property type="entry name" value="HEAT_EZ"/>
    <property type="match status" value="1"/>
</dbReference>
<proteinExistence type="predicted"/>
<protein>
    <submittedName>
        <fullName evidence="8">LAQU0S12e00892g1_1</fullName>
    </submittedName>
</protein>
<sequence length="899" mass="100368">MSSWEPNEASLVQIMSVVIDSMSPFPEKRSQATEALETFKLHPEFWNYLCFLLTQVNSNSTLNSQLSANDVLNCRAAAGMILKNFLLQNSGELDLNYVKENIATGLQADSPLISNITGIVITTLFSTYFKKHRDDPAGVGILSCLLESTSHGSEASAKALSKIMEDNSQFFMLEWSNAVKPMDTLVGSFLAFMTSDSSELIRAESIKCLNQVIPLQTQSFITRIDEFLSKLFQLAQNDKSELVISQICTSLVELLEFRPDKLIDHLSGIVNFVLGVVNTAQEEKVALEACEFLLAFASNSHIPENAVKPFVGDLVITLLSKMVYNEEDILLCEASNETDADLEDKDEDIKPMTAKINKKRDGPCAGEDEDSDDDSDVDTVWNLRKCSAATLDMVTSILPREVLSVAFPVLREHLSAEQWYVREATILALGAMADGGMKYFSDQLPALIPFLVEKLKDPWAPVRTITCWTLSRFSTWILSDNTQFLLPVFEAIMLALMDRKKSVQEAAISSVAVFIENCDTELLETLLYNELLNRFNQCFQLYQKKNLIILYDAVGRLAEKCEFEETAMNSILPHLIEKWASLSDHDKELWPLLECLSYVAASLGEKFAPMAPEVYSRAQRILVQCVELETRSQNDPSVEVPEKDFVVTSLDLIDGLVQGLGPASQDLLFPNGDKSALHVLSQCLQDPVHEVRQSGFALLGDITYFYEPSILGDALVDFLKYISTELIHNDDSDAMPTINNAVWALGLISERIDLAAFMIDLSRIVLDLFCDTSRVIHSSVAENLAITIGRMARFHAEVFTNGPFAHDVSWARWCEHAMNIADPDEKAAAYSGFTKILNITESTNTMSSSSLHKFIRGVSQDVDIADFAEDLYAFLMNHSEALPLLKLSQEEMHFLAQFM</sequence>
<dbReference type="GO" id="GO:0005634">
    <property type="term" value="C:nucleus"/>
    <property type="evidence" value="ECO:0007669"/>
    <property type="project" value="UniProtKB-ARBA"/>
</dbReference>
<organism evidence="8 9">
    <name type="scientific">Lachancea quebecensis</name>
    <dbReference type="NCBI Taxonomy" id="1654605"/>
    <lineage>
        <taxon>Eukaryota</taxon>
        <taxon>Fungi</taxon>
        <taxon>Dikarya</taxon>
        <taxon>Ascomycota</taxon>
        <taxon>Saccharomycotina</taxon>
        <taxon>Saccharomycetes</taxon>
        <taxon>Saccharomycetales</taxon>
        <taxon>Saccharomycetaceae</taxon>
        <taxon>Lachancea</taxon>
    </lineage>
</organism>
<dbReference type="InterPro" id="IPR001494">
    <property type="entry name" value="Importin-beta_N"/>
</dbReference>
<keyword evidence="3" id="KW-0963">Cytoplasm</keyword>
<reference evidence="9" key="1">
    <citation type="submission" date="2015-10" db="EMBL/GenBank/DDBJ databases">
        <authorList>
            <person name="Devillers H."/>
        </authorList>
    </citation>
    <scope>NUCLEOTIDE SEQUENCE [LARGE SCALE GENOMIC DNA]</scope>
</reference>
<evidence type="ECO:0000256" key="3">
    <source>
        <dbReference type="ARBA" id="ARBA00022490"/>
    </source>
</evidence>
<accession>A0A0P1L2T9</accession>
<evidence type="ECO:0000256" key="2">
    <source>
        <dbReference type="ARBA" id="ARBA00022448"/>
    </source>
</evidence>
<dbReference type="GO" id="GO:0031267">
    <property type="term" value="F:small GTPase binding"/>
    <property type="evidence" value="ECO:0007669"/>
    <property type="project" value="InterPro"/>
</dbReference>
<evidence type="ECO:0000256" key="4">
    <source>
        <dbReference type="ARBA" id="ARBA00022737"/>
    </source>
</evidence>
<dbReference type="SUPFAM" id="SSF48371">
    <property type="entry name" value="ARM repeat"/>
    <property type="match status" value="1"/>
</dbReference>
<dbReference type="AlphaFoldDB" id="A0A0P1L2T9"/>
<keyword evidence="9" id="KW-1185">Reference proteome</keyword>
<gene>
    <name evidence="8" type="ORF">LAQU0_S12e00892g</name>
</gene>
<evidence type="ECO:0000256" key="6">
    <source>
        <dbReference type="SAM" id="MobiDB-lite"/>
    </source>
</evidence>
<dbReference type="SMART" id="SM00913">
    <property type="entry name" value="IBN_N"/>
    <property type="match status" value="1"/>
</dbReference>
<evidence type="ECO:0000256" key="1">
    <source>
        <dbReference type="ARBA" id="ARBA00004496"/>
    </source>
</evidence>
<name>A0A0P1L2T9_9SACH</name>
<keyword evidence="4" id="KW-0677">Repeat</keyword>
<dbReference type="PANTHER" id="PTHR10527">
    <property type="entry name" value="IMPORTIN BETA"/>
    <property type="match status" value="1"/>
</dbReference>
<keyword evidence="5" id="KW-0653">Protein transport</keyword>
<dbReference type="InterPro" id="IPR016024">
    <property type="entry name" value="ARM-type_fold"/>
</dbReference>
<dbReference type="Gene3D" id="1.25.10.10">
    <property type="entry name" value="Leucine-rich Repeat Variant"/>
    <property type="match status" value="1"/>
</dbReference>
<evidence type="ECO:0000256" key="5">
    <source>
        <dbReference type="ARBA" id="ARBA00022927"/>
    </source>
</evidence>
<dbReference type="InterPro" id="IPR011989">
    <property type="entry name" value="ARM-like"/>
</dbReference>
<dbReference type="GO" id="GO:0006606">
    <property type="term" value="P:protein import into nucleus"/>
    <property type="evidence" value="ECO:0007669"/>
    <property type="project" value="InterPro"/>
</dbReference>
<feature type="compositionally biased region" description="Acidic residues" evidence="6">
    <location>
        <begin position="366"/>
        <end position="375"/>
    </location>
</feature>
<feature type="region of interest" description="Disordered" evidence="6">
    <location>
        <begin position="354"/>
        <end position="375"/>
    </location>
</feature>
<dbReference type="InterPro" id="IPR040122">
    <property type="entry name" value="Importin_beta"/>
</dbReference>